<comment type="similarity">
    <text evidence="2">Belongs to the cytochrome c oxidase subunit 2 family.</text>
</comment>
<keyword evidence="9" id="KW-0249">Electron transport</keyword>
<dbReference type="Gene3D" id="2.60.40.420">
    <property type="entry name" value="Cupredoxins - blue copper proteins"/>
    <property type="match status" value="1"/>
</dbReference>
<dbReference type="PROSITE" id="PS50857">
    <property type="entry name" value="COX2_CUA"/>
    <property type="match status" value="1"/>
</dbReference>
<feature type="transmembrane region" description="Helical" evidence="13">
    <location>
        <begin position="65"/>
        <end position="87"/>
    </location>
</feature>
<dbReference type="EC" id="7.1.1.9" evidence="3"/>
<dbReference type="GO" id="GO:0016020">
    <property type="term" value="C:membrane"/>
    <property type="evidence" value="ECO:0007669"/>
    <property type="project" value="UniProtKB-SubCell"/>
</dbReference>
<feature type="transmembrane region" description="Helical" evidence="13">
    <location>
        <begin position="107"/>
        <end position="127"/>
    </location>
</feature>
<dbReference type="GO" id="GO:0016491">
    <property type="term" value="F:oxidoreductase activity"/>
    <property type="evidence" value="ECO:0007669"/>
    <property type="project" value="InterPro"/>
</dbReference>
<evidence type="ECO:0000256" key="11">
    <source>
        <dbReference type="ARBA" id="ARBA00023008"/>
    </source>
</evidence>
<keyword evidence="11" id="KW-0186">Copper</keyword>
<dbReference type="PANTHER" id="PTHR22888:SF9">
    <property type="entry name" value="CYTOCHROME C OXIDASE SUBUNIT 2"/>
    <property type="match status" value="1"/>
</dbReference>
<evidence type="ECO:0000256" key="9">
    <source>
        <dbReference type="ARBA" id="ARBA00022982"/>
    </source>
</evidence>
<gene>
    <name evidence="15" type="ORF">UFOPK3427_01265</name>
    <name evidence="16" type="ORF">UFOPK4112_00553</name>
</gene>
<evidence type="ECO:0000256" key="8">
    <source>
        <dbReference type="ARBA" id="ARBA00022967"/>
    </source>
</evidence>
<evidence type="ECO:0000313" key="15">
    <source>
        <dbReference type="EMBL" id="CAB4878149.1"/>
    </source>
</evidence>
<evidence type="ECO:0000256" key="6">
    <source>
        <dbReference type="ARBA" id="ARBA00022692"/>
    </source>
</evidence>
<dbReference type="InterPro" id="IPR036257">
    <property type="entry name" value="Cyt_c_oxidase_su2_TM_sf"/>
</dbReference>
<evidence type="ECO:0000256" key="12">
    <source>
        <dbReference type="ARBA" id="ARBA00023136"/>
    </source>
</evidence>
<dbReference type="Gene3D" id="1.10.287.90">
    <property type="match status" value="1"/>
</dbReference>
<organism evidence="16">
    <name type="scientific">freshwater metagenome</name>
    <dbReference type="NCBI Taxonomy" id="449393"/>
    <lineage>
        <taxon>unclassified sequences</taxon>
        <taxon>metagenomes</taxon>
        <taxon>ecological metagenomes</taxon>
    </lineage>
</organism>
<name>A0A6J7QBY7_9ZZZZ</name>
<dbReference type="NCBIfam" id="TIGR02866">
    <property type="entry name" value="CoxB"/>
    <property type="match status" value="1"/>
</dbReference>
<sequence>MEETLSQLESAQESVADRSPRTKKRALALAIAAPLLLGGCELPSFGAFHGVTKTANSTFKLWQGFNVTAIVVGGITLLAMIWAIFAYRAKDKTSIPKQTQYHIPLELTYTIIPIFIVIGLFAATVVVENQVVDEPAPNATINVTAFQWGWKFTYPGHKAVVVGQTTQSPIMVMPENKNVLINLRSTDVIHGFYVPEFNFSRYAQPGLLNTFTFNANKTGMFDAQCTQLCGLYHTLMYFRVNVVSQAKFDAWLRAKDASTTQQEVIDANSAIALENNAGVAVNPTKSNGDGAN</sequence>
<evidence type="ECO:0000313" key="16">
    <source>
        <dbReference type="EMBL" id="CAB5015270.1"/>
    </source>
</evidence>
<dbReference type="InterPro" id="IPR001505">
    <property type="entry name" value="Copper_CuA"/>
</dbReference>
<dbReference type="InterPro" id="IPR014222">
    <property type="entry name" value="Cyt_c_oxidase_su2"/>
</dbReference>
<dbReference type="Pfam" id="PF00116">
    <property type="entry name" value="COX2"/>
    <property type="match status" value="1"/>
</dbReference>
<evidence type="ECO:0000256" key="1">
    <source>
        <dbReference type="ARBA" id="ARBA00004141"/>
    </source>
</evidence>
<feature type="transmembrane region" description="Helical" evidence="13">
    <location>
        <begin position="26"/>
        <end position="45"/>
    </location>
</feature>
<keyword evidence="8" id="KW-1278">Translocase</keyword>
<evidence type="ECO:0000256" key="5">
    <source>
        <dbReference type="ARBA" id="ARBA00022660"/>
    </source>
</evidence>
<dbReference type="SUPFAM" id="SSF81464">
    <property type="entry name" value="Cytochrome c oxidase subunit II-like, transmembrane region"/>
    <property type="match status" value="1"/>
</dbReference>
<keyword evidence="7" id="KW-0479">Metal-binding</keyword>
<accession>A0A6J7QBY7</accession>
<keyword evidence="10 13" id="KW-1133">Transmembrane helix</keyword>
<dbReference type="SUPFAM" id="SSF49503">
    <property type="entry name" value="Cupredoxins"/>
    <property type="match status" value="1"/>
</dbReference>
<dbReference type="PRINTS" id="PR01166">
    <property type="entry name" value="CYCOXIDASEII"/>
</dbReference>
<dbReference type="GO" id="GO:0004129">
    <property type="term" value="F:cytochrome-c oxidase activity"/>
    <property type="evidence" value="ECO:0007669"/>
    <property type="project" value="UniProtKB-EC"/>
</dbReference>
<keyword evidence="12 13" id="KW-0472">Membrane</keyword>
<keyword evidence="4" id="KW-0813">Transport</keyword>
<evidence type="ECO:0000256" key="2">
    <source>
        <dbReference type="ARBA" id="ARBA00007866"/>
    </source>
</evidence>
<evidence type="ECO:0000256" key="10">
    <source>
        <dbReference type="ARBA" id="ARBA00022989"/>
    </source>
</evidence>
<protein>
    <recommendedName>
        <fullName evidence="3">cytochrome-c oxidase</fullName>
        <ecNumber evidence="3">7.1.1.9</ecNumber>
    </recommendedName>
</protein>
<reference evidence="16" key="1">
    <citation type="submission" date="2020-05" db="EMBL/GenBank/DDBJ databases">
        <authorList>
            <person name="Chiriac C."/>
            <person name="Salcher M."/>
            <person name="Ghai R."/>
            <person name="Kavagutti S V."/>
        </authorList>
    </citation>
    <scope>NUCLEOTIDE SEQUENCE</scope>
</reference>
<evidence type="ECO:0000256" key="3">
    <source>
        <dbReference type="ARBA" id="ARBA00012949"/>
    </source>
</evidence>
<feature type="domain" description="Cytochrome oxidase subunit II copper A binding" evidence="14">
    <location>
        <begin position="136"/>
        <end position="254"/>
    </location>
</feature>
<dbReference type="GO" id="GO:0005507">
    <property type="term" value="F:copper ion binding"/>
    <property type="evidence" value="ECO:0007669"/>
    <property type="project" value="InterPro"/>
</dbReference>
<proteinExistence type="inferred from homology"/>
<dbReference type="GO" id="GO:0042773">
    <property type="term" value="P:ATP synthesis coupled electron transport"/>
    <property type="evidence" value="ECO:0007669"/>
    <property type="project" value="TreeGrafter"/>
</dbReference>
<comment type="subcellular location">
    <subcellularLocation>
        <location evidence="1">Membrane</location>
        <topology evidence="1">Multi-pass membrane protein</topology>
    </subcellularLocation>
</comment>
<dbReference type="AlphaFoldDB" id="A0A6J7QBY7"/>
<dbReference type="InterPro" id="IPR045187">
    <property type="entry name" value="CcO_II"/>
</dbReference>
<dbReference type="PROSITE" id="PS00078">
    <property type="entry name" value="COX2"/>
    <property type="match status" value="1"/>
</dbReference>
<evidence type="ECO:0000256" key="13">
    <source>
        <dbReference type="SAM" id="Phobius"/>
    </source>
</evidence>
<evidence type="ECO:0000256" key="4">
    <source>
        <dbReference type="ARBA" id="ARBA00022448"/>
    </source>
</evidence>
<keyword evidence="5" id="KW-0679">Respiratory chain</keyword>
<dbReference type="EMBL" id="CAFBPM010000004">
    <property type="protein sequence ID" value="CAB5015270.1"/>
    <property type="molecule type" value="Genomic_DNA"/>
</dbReference>
<evidence type="ECO:0000256" key="7">
    <source>
        <dbReference type="ARBA" id="ARBA00022723"/>
    </source>
</evidence>
<dbReference type="InterPro" id="IPR008972">
    <property type="entry name" value="Cupredoxin"/>
</dbReference>
<dbReference type="EMBL" id="CAFBLT010000001">
    <property type="protein sequence ID" value="CAB4878149.1"/>
    <property type="molecule type" value="Genomic_DNA"/>
</dbReference>
<dbReference type="InterPro" id="IPR002429">
    <property type="entry name" value="CcO_II-like_C"/>
</dbReference>
<keyword evidence="6 13" id="KW-0812">Transmembrane</keyword>
<evidence type="ECO:0000259" key="14">
    <source>
        <dbReference type="PROSITE" id="PS50857"/>
    </source>
</evidence>
<dbReference type="PANTHER" id="PTHR22888">
    <property type="entry name" value="CYTOCHROME C OXIDASE, SUBUNIT II"/>
    <property type="match status" value="1"/>
</dbReference>